<dbReference type="RefSeq" id="WP_052415422.1">
    <property type="nucleotide sequence ID" value="NZ_BBNQ01000012.1"/>
</dbReference>
<evidence type="ECO:0000256" key="1">
    <source>
        <dbReference type="SAM" id="SignalP"/>
    </source>
</evidence>
<name>A0A090W7U3_9FLAO</name>
<evidence type="ECO:0000313" key="3">
    <source>
        <dbReference type="Proteomes" id="UP000029644"/>
    </source>
</evidence>
<feature type="chain" id="PRO_5001867531" evidence="1">
    <location>
        <begin position="22"/>
        <end position="110"/>
    </location>
</feature>
<reference evidence="2 3" key="1">
    <citation type="journal article" date="2014" name="Genome Announc.">
        <title>Draft Genome Sequences of Marine Flavobacterium Algibacter lectus Strains SS8 and NR4.</title>
        <authorList>
            <person name="Takatani N."/>
            <person name="Nakanishi M."/>
            <person name="Meirelles P."/>
            <person name="Mino S."/>
            <person name="Suda W."/>
            <person name="Oshima K."/>
            <person name="Hattori M."/>
            <person name="Ohkuma M."/>
            <person name="Hosokawa M."/>
            <person name="Miyashita K."/>
            <person name="Thompson F.L."/>
            <person name="Niwa A."/>
            <person name="Sawabe T."/>
            <person name="Sawabe T."/>
        </authorList>
    </citation>
    <scope>NUCLEOTIDE SEQUENCE [LARGE SCALE GENOMIC DNA]</scope>
    <source>
        <strain evidence="2 3">JCM 19300</strain>
    </source>
</reference>
<comment type="caution">
    <text evidence="2">The sequence shown here is derived from an EMBL/GenBank/DDBJ whole genome shotgun (WGS) entry which is preliminary data.</text>
</comment>
<feature type="signal peptide" evidence="1">
    <location>
        <begin position="1"/>
        <end position="21"/>
    </location>
</feature>
<organism evidence="2 3">
    <name type="scientific">Algibacter lectus</name>
    <dbReference type="NCBI Taxonomy" id="221126"/>
    <lineage>
        <taxon>Bacteria</taxon>
        <taxon>Pseudomonadati</taxon>
        <taxon>Bacteroidota</taxon>
        <taxon>Flavobacteriia</taxon>
        <taxon>Flavobacteriales</taxon>
        <taxon>Flavobacteriaceae</taxon>
        <taxon>Algibacter</taxon>
    </lineage>
</organism>
<protein>
    <submittedName>
        <fullName evidence="2">Phage tail fiber protein</fullName>
    </submittedName>
</protein>
<sequence>MKKLYTILAAVLITASGFAQAPEKMSYQAVVRDSDDNLIANQPVGMQISILQTSATGTAVYVETQTPATNVNGLVALEIGAGTVVSGDFTTIDWSADTYFIKTETDNRGK</sequence>
<evidence type="ECO:0000313" key="2">
    <source>
        <dbReference type="EMBL" id="GAL63612.1"/>
    </source>
</evidence>
<keyword evidence="1" id="KW-0732">Signal</keyword>
<gene>
    <name evidence="2" type="ORF">JCM19300_1961</name>
</gene>
<accession>A0A090W7U3</accession>
<proteinExistence type="predicted"/>
<dbReference type="Proteomes" id="UP000029644">
    <property type="component" value="Unassembled WGS sequence"/>
</dbReference>
<dbReference type="EMBL" id="BBNQ01000012">
    <property type="protein sequence ID" value="GAL63612.1"/>
    <property type="molecule type" value="Genomic_DNA"/>
</dbReference>
<dbReference type="AlphaFoldDB" id="A0A090W7U3"/>